<accession>A0A1V4D8F0</accession>
<reference evidence="3" key="1">
    <citation type="submission" date="2016-12" db="EMBL/GenBank/DDBJ databases">
        <title>Genome sequence of Streptomyces antioxidans MUSC 164.</title>
        <authorList>
            <person name="Lee L.-H."/>
            <person name="Ser H.-L."/>
        </authorList>
    </citation>
    <scope>NUCLEOTIDE SEQUENCE [LARGE SCALE GENOMIC DNA]</scope>
    <source>
        <strain evidence="3">MUSC 164</strain>
    </source>
</reference>
<name>A0A1V4D8F0_9ACTN</name>
<feature type="binding site" evidence="2">
    <location>
        <position position="61"/>
    </location>
    <ligand>
        <name>substrate</name>
    </ligand>
</feature>
<gene>
    <name evidence="3" type="ORF">VT50_0210040</name>
</gene>
<dbReference type="InterPro" id="IPR013078">
    <property type="entry name" value="His_Pase_superF_clade-1"/>
</dbReference>
<dbReference type="InterPro" id="IPR050275">
    <property type="entry name" value="PGM_Phosphatase"/>
</dbReference>
<dbReference type="EMBL" id="LAKD02000024">
    <property type="protein sequence ID" value="OPF81402.1"/>
    <property type="molecule type" value="Genomic_DNA"/>
</dbReference>
<dbReference type="GO" id="GO:0005737">
    <property type="term" value="C:cytoplasm"/>
    <property type="evidence" value="ECO:0007669"/>
    <property type="project" value="TreeGrafter"/>
</dbReference>
<evidence type="ECO:0000256" key="2">
    <source>
        <dbReference type="PIRSR" id="PIRSR613078-2"/>
    </source>
</evidence>
<feature type="active site" description="Proton donor/acceptor" evidence="1">
    <location>
        <position position="85"/>
    </location>
</feature>
<dbReference type="SUPFAM" id="SSF53254">
    <property type="entry name" value="Phosphoglycerate mutase-like"/>
    <property type="match status" value="1"/>
</dbReference>
<dbReference type="InterPro" id="IPR029033">
    <property type="entry name" value="His_PPase_superfam"/>
</dbReference>
<dbReference type="PANTHER" id="PTHR48100:SF1">
    <property type="entry name" value="HISTIDINE PHOSPHATASE FAMILY PROTEIN-RELATED"/>
    <property type="match status" value="1"/>
</dbReference>
<dbReference type="CDD" id="cd07067">
    <property type="entry name" value="HP_PGM_like"/>
    <property type="match status" value="1"/>
</dbReference>
<dbReference type="GO" id="GO:0016791">
    <property type="term" value="F:phosphatase activity"/>
    <property type="evidence" value="ECO:0007669"/>
    <property type="project" value="TreeGrafter"/>
</dbReference>
<dbReference type="Proteomes" id="UP000033615">
    <property type="component" value="Unassembled WGS sequence"/>
</dbReference>
<evidence type="ECO:0000313" key="4">
    <source>
        <dbReference type="Proteomes" id="UP000033615"/>
    </source>
</evidence>
<dbReference type="Pfam" id="PF00300">
    <property type="entry name" value="His_Phos_1"/>
    <property type="match status" value="1"/>
</dbReference>
<proteinExistence type="predicted"/>
<keyword evidence="4" id="KW-1185">Reference proteome</keyword>
<protein>
    <submittedName>
        <fullName evidence="3">Histidine phosphatase family protein</fullName>
    </submittedName>
</protein>
<feature type="active site" description="Tele-phosphohistidine intermediate" evidence="1">
    <location>
        <position position="12"/>
    </location>
</feature>
<dbReference type="AlphaFoldDB" id="A0A1V4D8F0"/>
<dbReference type="SMART" id="SM00855">
    <property type="entry name" value="PGAM"/>
    <property type="match status" value="1"/>
</dbReference>
<evidence type="ECO:0000256" key="1">
    <source>
        <dbReference type="PIRSR" id="PIRSR613078-1"/>
    </source>
</evidence>
<evidence type="ECO:0000313" key="3">
    <source>
        <dbReference type="EMBL" id="OPF81402.1"/>
    </source>
</evidence>
<comment type="caution">
    <text evidence="3">The sequence shown here is derived from an EMBL/GenBank/DDBJ whole genome shotgun (WGS) entry which is preliminary data.</text>
</comment>
<dbReference type="Gene3D" id="3.40.50.1240">
    <property type="entry name" value="Phosphoglycerate mutase-like"/>
    <property type="match status" value="1"/>
</dbReference>
<sequence length="230" mass="25415">MRSTTQVFATRHGQTEWNAKALLQGHQESNLTDLGREQSRLLGVRLNEEPLMAIYSSASGRALSTARLIAEPRGLTVSELPGLEEMDLGQWQGLSFADVAERWPEAHDRFWSAPLEFEATAGGESFHDLYRRAAKCLARISQVHAGECVLLVTHSLVLKALWLVVTGRPLEDFWMTDEFAPGGLTLLEHRQEWEVSILDDRGHLSASAAPIATNTGSMAPELSSRRSNPA</sequence>
<organism evidence="3 4">
    <name type="scientific">Streptomyces antioxidans</name>
    <dbReference type="NCBI Taxonomy" id="1507734"/>
    <lineage>
        <taxon>Bacteria</taxon>
        <taxon>Bacillati</taxon>
        <taxon>Actinomycetota</taxon>
        <taxon>Actinomycetes</taxon>
        <taxon>Kitasatosporales</taxon>
        <taxon>Streptomycetaceae</taxon>
        <taxon>Streptomyces</taxon>
    </lineage>
</organism>
<dbReference type="PANTHER" id="PTHR48100">
    <property type="entry name" value="BROAD-SPECIFICITY PHOSPHATASE YOR283W-RELATED"/>
    <property type="match status" value="1"/>
</dbReference>
<feature type="binding site" evidence="2">
    <location>
        <begin position="11"/>
        <end position="18"/>
    </location>
    <ligand>
        <name>substrate</name>
    </ligand>
</feature>